<evidence type="ECO:0000313" key="1">
    <source>
        <dbReference type="EnsemblMetazoa" id="OVOC2979.1"/>
    </source>
</evidence>
<sequence>MQSNMLSEEVTDYFEEDTFLLTSHTKKPTITSNIIGHILDRPQVKITAPHRQDISRIIENFMSRIF</sequence>
<reference evidence="2" key="1">
    <citation type="submission" date="2013-10" db="EMBL/GenBank/DDBJ databases">
        <title>Genome sequencing of Onchocerca volvulus.</title>
        <authorList>
            <person name="Cotton J."/>
            <person name="Tsai J."/>
            <person name="Stanley E."/>
            <person name="Tracey A."/>
            <person name="Holroyd N."/>
            <person name="Lustigman S."/>
            <person name="Berriman M."/>
        </authorList>
    </citation>
    <scope>NUCLEOTIDE SEQUENCE</scope>
</reference>
<proteinExistence type="predicted"/>
<dbReference type="EMBL" id="CMVM020000076">
    <property type="status" value="NOT_ANNOTATED_CDS"/>
    <property type="molecule type" value="Genomic_DNA"/>
</dbReference>
<keyword evidence="2" id="KW-1185">Reference proteome</keyword>
<evidence type="ECO:0000313" key="2">
    <source>
        <dbReference type="Proteomes" id="UP000024404"/>
    </source>
</evidence>
<protein>
    <submittedName>
        <fullName evidence="1">Uncharacterized protein</fullName>
    </submittedName>
</protein>
<reference evidence="1" key="2">
    <citation type="submission" date="2022-06" db="UniProtKB">
        <authorList>
            <consortium name="EnsemblMetazoa"/>
        </authorList>
    </citation>
    <scope>IDENTIFICATION</scope>
</reference>
<dbReference type="AlphaFoldDB" id="A0A8R1TQX7"/>
<dbReference type="EnsemblMetazoa" id="OVOC2979.1">
    <property type="protein sequence ID" value="OVOC2979.1"/>
    <property type="gene ID" value="WBGene00239788"/>
</dbReference>
<accession>A0A8R1TQX7</accession>
<name>A0A8R1TQX7_ONCVO</name>
<dbReference type="Proteomes" id="UP000024404">
    <property type="component" value="Unassembled WGS sequence"/>
</dbReference>
<organism evidence="1 2">
    <name type="scientific">Onchocerca volvulus</name>
    <dbReference type="NCBI Taxonomy" id="6282"/>
    <lineage>
        <taxon>Eukaryota</taxon>
        <taxon>Metazoa</taxon>
        <taxon>Ecdysozoa</taxon>
        <taxon>Nematoda</taxon>
        <taxon>Chromadorea</taxon>
        <taxon>Rhabditida</taxon>
        <taxon>Spirurina</taxon>
        <taxon>Spiruromorpha</taxon>
        <taxon>Filarioidea</taxon>
        <taxon>Onchocercidae</taxon>
        <taxon>Onchocerca</taxon>
    </lineage>
</organism>